<accession>A0A165F1F8</accession>
<name>A0A165F1F8_9BASI</name>
<dbReference type="Proteomes" id="UP000076842">
    <property type="component" value="Unassembled WGS sequence"/>
</dbReference>
<gene>
    <name evidence="2" type="ORF">CALCODRAFT_332809</name>
</gene>
<reference evidence="2 3" key="1">
    <citation type="journal article" date="2016" name="Mol. Biol. Evol.">
        <title>Comparative Genomics of Early-Diverging Mushroom-Forming Fungi Provides Insights into the Origins of Lignocellulose Decay Capabilities.</title>
        <authorList>
            <person name="Nagy L.G."/>
            <person name="Riley R."/>
            <person name="Tritt A."/>
            <person name="Adam C."/>
            <person name="Daum C."/>
            <person name="Floudas D."/>
            <person name="Sun H."/>
            <person name="Yadav J.S."/>
            <person name="Pangilinan J."/>
            <person name="Larsson K.H."/>
            <person name="Matsuura K."/>
            <person name="Barry K."/>
            <person name="Labutti K."/>
            <person name="Kuo R."/>
            <person name="Ohm R.A."/>
            <person name="Bhattacharya S.S."/>
            <person name="Shirouzu T."/>
            <person name="Yoshinaga Y."/>
            <person name="Martin F.M."/>
            <person name="Grigoriev I.V."/>
            <person name="Hibbett D.S."/>
        </authorList>
    </citation>
    <scope>NUCLEOTIDE SEQUENCE [LARGE SCALE GENOMIC DNA]</scope>
    <source>
        <strain evidence="2 3">HHB12733</strain>
    </source>
</reference>
<dbReference type="InParanoid" id="A0A165F1F8"/>
<evidence type="ECO:0000256" key="1">
    <source>
        <dbReference type="SAM" id="MobiDB-lite"/>
    </source>
</evidence>
<sequence length="110" mass="12225">MELRVVKVEPLEDHAEDVVPDIEEQRVGATGPFREGNMAENEKEERTQRELLALKVQIQVLTKNAVGSIFGTRSLAEGAPEYQCRSQRARHGGGGACPRPRKRGVDETRS</sequence>
<dbReference type="EMBL" id="KV423985">
    <property type="protein sequence ID" value="KZT55990.1"/>
    <property type="molecule type" value="Genomic_DNA"/>
</dbReference>
<dbReference type="AlphaFoldDB" id="A0A165F1F8"/>
<protein>
    <submittedName>
        <fullName evidence="2">Uncharacterized protein</fullName>
    </submittedName>
</protein>
<feature type="region of interest" description="Disordered" evidence="1">
    <location>
        <begin position="16"/>
        <end position="42"/>
    </location>
</feature>
<organism evidence="2 3">
    <name type="scientific">Calocera cornea HHB12733</name>
    <dbReference type="NCBI Taxonomy" id="1353952"/>
    <lineage>
        <taxon>Eukaryota</taxon>
        <taxon>Fungi</taxon>
        <taxon>Dikarya</taxon>
        <taxon>Basidiomycota</taxon>
        <taxon>Agaricomycotina</taxon>
        <taxon>Dacrymycetes</taxon>
        <taxon>Dacrymycetales</taxon>
        <taxon>Dacrymycetaceae</taxon>
        <taxon>Calocera</taxon>
    </lineage>
</organism>
<evidence type="ECO:0000313" key="2">
    <source>
        <dbReference type="EMBL" id="KZT55990.1"/>
    </source>
</evidence>
<evidence type="ECO:0000313" key="3">
    <source>
        <dbReference type="Proteomes" id="UP000076842"/>
    </source>
</evidence>
<keyword evidence="3" id="KW-1185">Reference proteome</keyword>
<feature type="region of interest" description="Disordered" evidence="1">
    <location>
        <begin position="86"/>
        <end position="110"/>
    </location>
</feature>
<proteinExistence type="predicted"/>